<evidence type="ECO:0000313" key="2">
    <source>
        <dbReference type="Proteomes" id="UP000248066"/>
    </source>
</evidence>
<reference evidence="1 2" key="1">
    <citation type="submission" date="2017-10" db="EMBL/GenBank/DDBJ databases">
        <title>Bacillus sp. nov., a halophilic bacterium isolated from a Yangshapao Lake.</title>
        <authorList>
            <person name="Wang H."/>
        </authorList>
    </citation>
    <scope>NUCLEOTIDE SEQUENCE [LARGE SCALE GENOMIC DNA]</scope>
    <source>
        <strain evidence="1 2">YSP-3</strain>
    </source>
</reference>
<gene>
    <name evidence="1" type="ORF">CR205_03845</name>
</gene>
<protein>
    <submittedName>
        <fullName evidence="1">Uncharacterized protein</fullName>
    </submittedName>
</protein>
<sequence length="132" mass="14819">MTRQWTISELERKGGALVVRAETKETKPALETLEAGRRMLADSDAKTLIYVIEDDSSFTYIRFPSASWEALQDVRPEGLPVILELLSSDKSSVSLPLEDFWAEVDYLVENIEGNANYGEDMIEAVEKAFQTA</sequence>
<accession>A0A2W0HAB4</accession>
<name>A0A2W0HAB4_9BACI</name>
<evidence type="ECO:0000313" key="1">
    <source>
        <dbReference type="EMBL" id="PYZ97736.1"/>
    </source>
</evidence>
<dbReference type="Pfam" id="PF19785">
    <property type="entry name" value="UPF0738"/>
    <property type="match status" value="1"/>
</dbReference>
<organism evidence="1 2">
    <name type="scientific">Alteribacter lacisalsi</name>
    <dbReference type="NCBI Taxonomy" id="2045244"/>
    <lineage>
        <taxon>Bacteria</taxon>
        <taxon>Bacillati</taxon>
        <taxon>Bacillota</taxon>
        <taxon>Bacilli</taxon>
        <taxon>Bacillales</taxon>
        <taxon>Bacillaceae</taxon>
        <taxon>Alteribacter</taxon>
    </lineage>
</organism>
<dbReference type="Proteomes" id="UP000248066">
    <property type="component" value="Unassembled WGS sequence"/>
</dbReference>
<dbReference type="RefSeq" id="WP_110517120.1">
    <property type="nucleotide sequence ID" value="NZ_PDOF01000001.1"/>
</dbReference>
<comment type="caution">
    <text evidence="1">The sequence shown here is derived from an EMBL/GenBank/DDBJ whole genome shotgun (WGS) entry which is preliminary data.</text>
</comment>
<keyword evidence="2" id="KW-1185">Reference proteome</keyword>
<dbReference type="AlphaFoldDB" id="A0A2W0HAB4"/>
<proteinExistence type="predicted"/>
<dbReference type="OrthoDB" id="2966478at2"/>
<dbReference type="EMBL" id="PDOF01000001">
    <property type="protein sequence ID" value="PYZ97736.1"/>
    <property type="molecule type" value="Genomic_DNA"/>
</dbReference>
<dbReference type="InterPro" id="IPR020908">
    <property type="entry name" value="UPF0738"/>
</dbReference>